<name>A0A6A4LPH5_9ERIC</name>
<dbReference type="GO" id="GO:0032456">
    <property type="term" value="P:endocytic recycling"/>
    <property type="evidence" value="ECO:0007669"/>
    <property type="project" value="TreeGrafter"/>
</dbReference>
<protein>
    <recommendedName>
        <fullName evidence="11">Vacuolar protein sorting-associated protein 52 A</fullName>
    </recommendedName>
</protein>
<feature type="non-terminal residue" evidence="9">
    <location>
        <position position="1"/>
    </location>
</feature>
<accession>A0A6A4LPH5</accession>
<dbReference type="GO" id="GO:0042147">
    <property type="term" value="P:retrograde transport, endosome to Golgi"/>
    <property type="evidence" value="ECO:0007669"/>
    <property type="project" value="TreeGrafter"/>
</dbReference>
<evidence type="ECO:0000256" key="6">
    <source>
        <dbReference type="SAM" id="MobiDB-lite"/>
    </source>
</evidence>
<dbReference type="Pfam" id="PF20655">
    <property type="entry name" value="Vps52_C"/>
    <property type="match status" value="1"/>
</dbReference>
<feature type="domain" description="Vps52 coiled-coil" evidence="7">
    <location>
        <begin position="310"/>
        <end position="480"/>
    </location>
</feature>
<feature type="domain" description="Vps52 C-terminal" evidence="8">
    <location>
        <begin position="513"/>
        <end position="816"/>
    </location>
</feature>
<feature type="region of interest" description="Disordered" evidence="6">
    <location>
        <begin position="1"/>
        <end position="20"/>
    </location>
</feature>
<evidence type="ECO:0008006" key="11">
    <source>
        <dbReference type="Google" id="ProtNLM"/>
    </source>
</evidence>
<comment type="similarity">
    <text evidence="2">Belongs to the VPS52 family.</text>
</comment>
<dbReference type="AlphaFoldDB" id="A0A6A4LPH5"/>
<organism evidence="9 10">
    <name type="scientific">Rhododendron williamsianum</name>
    <dbReference type="NCBI Taxonomy" id="262921"/>
    <lineage>
        <taxon>Eukaryota</taxon>
        <taxon>Viridiplantae</taxon>
        <taxon>Streptophyta</taxon>
        <taxon>Embryophyta</taxon>
        <taxon>Tracheophyta</taxon>
        <taxon>Spermatophyta</taxon>
        <taxon>Magnoliopsida</taxon>
        <taxon>eudicotyledons</taxon>
        <taxon>Gunneridae</taxon>
        <taxon>Pentapetalae</taxon>
        <taxon>asterids</taxon>
        <taxon>Ericales</taxon>
        <taxon>Ericaceae</taxon>
        <taxon>Ericoideae</taxon>
        <taxon>Rhodoreae</taxon>
        <taxon>Rhododendron</taxon>
    </lineage>
</organism>
<keyword evidence="5" id="KW-0333">Golgi apparatus</keyword>
<dbReference type="PANTHER" id="PTHR14190:SF7">
    <property type="entry name" value="VACUOLAR PROTEIN SORTING-ASSOCIATED PROTEIN 52 HOMOLOG"/>
    <property type="match status" value="1"/>
</dbReference>
<keyword evidence="4" id="KW-0653">Protein transport</keyword>
<proteinExistence type="inferred from homology"/>
<dbReference type="Proteomes" id="UP000428333">
    <property type="component" value="Linkage Group LG03"/>
</dbReference>
<comment type="subcellular location">
    <subcellularLocation>
        <location evidence="1">Golgi apparatus</location>
        <location evidence="1">trans-Golgi network</location>
    </subcellularLocation>
</comment>
<dbReference type="GO" id="GO:0000938">
    <property type="term" value="C:GARP complex"/>
    <property type="evidence" value="ECO:0007669"/>
    <property type="project" value="TreeGrafter"/>
</dbReference>
<comment type="caution">
    <text evidence="9">The sequence shown here is derived from an EMBL/GenBank/DDBJ whole genome shotgun (WGS) entry which is preliminary data.</text>
</comment>
<evidence type="ECO:0000256" key="4">
    <source>
        <dbReference type="ARBA" id="ARBA00022927"/>
    </source>
</evidence>
<evidence type="ECO:0000256" key="1">
    <source>
        <dbReference type="ARBA" id="ARBA00004601"/>
    </source>
</evidence>
<dbReference type="PANTHER" id="PTHR14190">
    <property type="entry name" value="SUPPRESSOR OF ACTIN MUTATIONS 2/VACUOLAR PROTEIN SORTING 52"/>
    <property type="match status" value="1"/>
</dbReference>
<dbReference type="GO" id="GO:0006896">
    <property type="term" value="P:Golgi to vacuole transport"/>
    <property type="evidence" value="ECO:0007669"/>
    <property type="project" value="TreeGrafter"/>
</dbReference>
<keyword evidence="3" id="KW-0813">Transport</keyword>
<reference evidence="9 10" key="1">
    <citation type="journal article" date="2019" name="Genome Biol. Evol.">
        <title>The Rhododendron genome and chromosomal organization provide insight into shared whole-genome duplications across the heath family (Ericaceae).</title>
        <authorList>
            <person name="Soza V.L."/>
            <person name="Lindsley D."/>
            <person name="Waalkes A."/>
            <person name="Ramage E."/>
            <person name="Patwardhan R.P."/>
            <person name="Burton J.N."/>
            <person name="Adey A."/>
            <person name="Kumar A."/>
            <person name="Qiu R."/>
            <person name="Shendure J."/>
            <person name="Hall B."/>
        </authorList>
    </citation>
    <scope>NUCLEOTIDE SEQUENCE [LARGE SCALE GENOMIC DNA]</scope>
    <source>
        <strain evidence="9">RSF 1966-606</strain>
    </source>
</reference>
<evidence type="ECO:0000259" key="8">
    <source>
        <dbReference type="Pfam" id="PF20655"/>
    </source>
</evidence>
<dbReference type="OrthoDB" id="19482at2759"/>
<evidence type="ECO:0000313" key="10">
    <source>
        <dbReference type="Proteomes" id="UP000428333"/>
    </source>
</evidence>
<dbReference type="InterPro" id="IPR048319">
    <property type="entry name" value="Vps52_CC"/>
</dbReference>
<evidence type="ECO:0000313" key="9">
    <source>
        <dbReference type="EMBL" id="KAE9462836.1"/>
    </source>
</evidence>
<evidence type="ECO:0000259" key="7">
    <source>
        <dbReference type="Pfam" id="PF04129"/>
    </source>
</evidence>
<dbReference type="InterPro" id="IPR007258">
    <property type="entry name" value="Vps52"/>
</dbReference>
<evidence type="ECO:0000256" key="5">
    <source>
        <dbReference type="ARBA" id="ARBA00023034"/>
    </source>
</evidence>
<gene>
    <name evidence="9" type="ORF">C3L33_05257</name>
</gene>
<dbReference type="InterPro" id="IPR048361">
    <property type="entry name" value="Vps52_C"/>
</dbReference>
<dbReference type="EMBL" id="QEFC01000658">
    <property type="protein sequence ID" value="KAE9462836.1"/>
    <property type="molecule type" value="Genomic_DNA"/>
</dbReference>
<dbReference type="GO" id="GO:0015031">
    <property type="term" value="P:protein transport"/>
    <property type="evidence" value="ECO:0007669"/>
    <property type="project" value="UniProtKB-KW"/>
</dbReference>
<sequence length="937" mass="107509">MPIYPGCNSSGTKRRSTSSGTDALLQSMTNILETMISRRNQYRSVIKHGCNMVDIMKILGQMEYFQQELVPPVYWWLVDYLFSDPIKMDVFYGLRNDEQMIDFAQREHTKGNVGYDNWEWINNNNENVGSSNNVFDADTDSEYSIPVDEFYAEIVKDELLVDLATVALLHAIQILHTPQKLPFHTCPLSAYEYAFEDLLDEDSELEDRLNERDDIVDEDNVPEMNDGESFGETGDAHGAVFELGAFVGDLAVEEDASIDDISLEGLEQELEECKTDDVVTNILSKGTKLREYTKGVENNLRQVELDSIQDYINESDNLVSLHDQIRDCDIILSQMETLLGGFQVEIGSISSDIKILQEKSMDMGLKLKNRKVAESKLAKFVEDIIIPPRMIDIIVDGEVSEEYTKTLESLSKKLKFVEVDPMLKTSKALKDVQPELERLRQKAVSKVFEFIVQKLYALRKPKTNIQILQQSVLLKYKAYSKLVLIYRKCRYIISFLKEHGKEVYTEVRAAYVDTMNKVLSAHFRAYIQALEKLQLDIATSSDLIGVETGSTSLFSRGREPLKNRSAVFALGERISILKEIDEPALIPHIAEASSRKYPYEVLFRSLHKLLMDSACSEYLFCDDFFGEESVFYEIFVGPFAVVDEHFNSIIPYSFDAIGLMLMIRIIHQHQLIMSRRRIPCLDSYLDKVNIALWPRFKIVFDMHLSSLRNANVKTLWEDDVHPHYVMRRYAEFTASLIHLNFEYGDGQLELNLERLRIAVDDLLVKLAKMFRKPKLQTVFLINNYDMTISVLKEAGPEGGKIQLHFEELLKNNTAIFVEELLLEHFSNLIKFVKTRPSEDPNSGSERPITVSEVEPLVKDFSSRWKAAIELMHNDVITSFSNFLCGMEILRASLTQLLLYYTRLSDCIKRVVGGSSLNKDLVSISSIMYEIKKYSRTF</sequence>
<keyword evidence="10" id="KW-1185">Reference proteome</keyword>
<evidence type="ECO:0000256" key="2">
    <source>
        <dbReference type="ARBA" id="ARBA00008180"/>
    </source>
</evidence>
<evidence type="ECO:0000256" key="3">
    <source>
        <dbReference type="ARBA" id="ARBA00022448"/>
    </source>
</evidence>
<dbReference type="Pfam" id="PF04129">
    <property type="entry name" value="Vps52_CC"/>
    <property type="match status" value="1"/>
</dbReference>
<dbReference type="GO" id="GO:0019905">
    <property type="term" value="F:syntaxin binding"/>
    <property type="evidence" value="ECO:0007669"/>
    <property type="project" value="TreeGrafter"/>
</dbReference>
<dbReference type="GO" id="GO:0005829">
    <property type="term" value="C:cytosol"/>
    <property type="evidence" value="ECO:0007669"/>
    <property type="project" value="GOC"/>
</dbReference>